<proteinExistence type="predicted"/>
<sequence length="114" mass="12318">MDAVRPGICVVGAADPLGLGLGLGPGPGPGPGPLKLELELELGPLGQLKLVYPVPLCTGMLYLWLCFLELVYPGLVYPGLVCQEVGRTEEVVLETKQPAQWQLEWEQRGPEQQK</sequence>
<accession>A0A423VYT2</accession>
<dbReference type="AlphaFoldDB" id="A0A423VYT2"/>
<reference evidence="1 2" key="1">
    <citation type="submission" date="2015-09" db="EMBL/GenBank/DDBJ databases">
        <title>Host preference determinants of Valsa canker pathogens revealed by comparative genomics.</title>
        <authorList>
            <person name="Yin Z."/>
            <person name="Huang L."/>
        </authorList>
    </citation>
    <scope>NUCLEOTIDE SEQUENCE [LARGE SCALE GENOMIC DNA]</scope>
    <source>
        <strain evidence="1 2">03-1</strain>
    </source>
</reference>
<name>A0A423VYT2_9PEZI</name>
<dbReference type="EMBL" id="LKEA01000033">
    <property type="protein sequence ID" value="ROV96253.1"/>
    <property type="molecule type" value="Genomic_DNA"/>
</dbReference>
<protein>
    <submittedName>
        <fullName evidence="1">Uncharacterized protein</fullName>
    </submittedName>
</protein>
<keyword evidence="2" id="KW-1185">Reference proteome</keyword>
<organism evidence="1 2">
    <name type="scientific">Cytospora schulzeri</name>
    <dbReference type="NCBI Taxonomy" id="448051"/>
    <lineage>
        <taxon>Eukaryota</taxon>
        <taxon>Fungi</taxon>
        <taxon>Dikarya</taxon>
        <taxon>Ascomycota</taxon>
        <taxon>Pezizomycotina</taxon>
        <taxon>Sordariomycetes</taxon>
        <taxon>Sordariomycetidae</taxon>
        <taxon>Diaporthales</taxon>
        <taxon>Cytosporaceae</taxon>
        <taxon>Cytospora</taxon>
    </lineage>
</organism>
<evidence type="ECO:0000313" key="1">
    <source>
        <dbReference type="EMBL" id="ROV96253.1"/>
    </source>
</evidence>
<gene>
    <name evidence="1" type="ORF">VMCG_07652</name>
</gene>
<comment type="caution">
    <text evidence="1">The sequence shown here is derived from an EMBL/GenBank/DDBJ whole genome shotgun (WGS) entry which is preliminary data.</text>
</comment>
<evidence type="ECO:0000313" key="2">
    <source>
        <dbReference type="Proteomes" id="UP000283895"/>
    </source>
</evidence>
<dbReference type="Proteomes" id="UP000283895">
    <property type="component" value="Unassembled WGS sequence"/>
</dbReference>